<evidence type="ECO:0000313" key="1">
    <source>
        <dbReference type="EMBL" id="MFC4261742.1"/>
    </source>
</evidence>
<dbReference type="InterPro" id="IPR011990">
    <property type="entry name" value="TPR-like_helical_dom_sf"/>
</dbReference>
<dbReference type="EMBL" id="JBHSCZ010000001">
    <property type="protein sequence ID" value="MFC4261742.1"/>
    <property type="molecule type" value="Genomic_DNA"/>
</dbReference>
<sequence>MNRIEQLNNLLLTNANDSFLQHALALEHIKLGDDDKALVLFTNILKVNEDYVGSYYHLAKLYERMQQLPMAVETYKKGMMIAKKLKDQHAYNEMQGALEDVEDADE</sequence>
<protein>
    <submittedName>
        <fullName evidence="1">Tetratricopeptide repeat protein</fullName>
    </submittedName>
</protein>
<dbReference type="RefSeq" id="WP_379706663.1">
    <property type="nucleotide sequence ID" value="NZ_JBHSCZ010000001.1"/>
</dbReference>
<gene>
    <name evidence="1" type="ORF">ACFOWM_02535</name>
</gene>
<dbReference type="Gene3D" id="1.25.40.10">
    <property type="entry name" value="Tetratricopeptide repeat domain"/>
    <property type="match status" value="1"/>
</dbReference>
<reference evidence="2" key="1">
    <citation type="journal article" date="2019" name="Int. J. Syst. Evol. Microbiol.">
        <title>The Global Catalogue of Microorganisms (GCM) 10K type strain sequencing project: providing services to taxonomists for standard genome sequencing and annotation.</title>
        <authorList>
            <consortium name="The Broad Institute Genomics Platform"/>
            <consortium name="The Broad Institute Genome Sequencing Center for Infectious Disease"/>
            <person name="Wu L."/>
            <person name="Ma J."/>
        </authorList>
    </citation>
    <scope>NUCLEOTIDE SEQUENCE [LARGE SCALE GENOMIC DNA]</scope>
    <source>
        <strain evidence="2">CECT 8289</strain>
    </source>
</reference>
<accession>A0ABV8QPS8</accession>
<evidence type="ECO:0000313" key="2">
    <source>
        <dbReference type="Proteomes" id="UP001595907"/>
    </source>
</evidence>
<comment type="caution">
    <text evidence="1">The sequence shown here is derived from an EMBL/GenBank/DDBJ whole genome shotgun (WGS) entry which is preliminary data.</text>
</comment>
<dbReference type="InterPro" id="IPR019734">
    <property type="entry name" value="TPR_rpt"/>
</dbReference>
<dbReference type="Pfam" id="PF13181">
    <property type="entry name" value="TPR_8"/>
    <property type="match status" value="1"/>
</dbReference>
<name>A0ABV8QPS8_9BACT</name>
<dbReference type="SMART" id="SM00028">
    <property type="entry name" value="TPR"/>
    <property type="match status" value="2"/>
</dbReference>
<keyword evidence="2" id="KW-1185">Reference proteome</keyword>
<dbReference type="SUPFAM" id="SSF48452">
    <property type="entry name" value="TPR-like"/>
    <property type="match status" value="1"/>
</dbReference>
<dbReference type="Proteomes" id="UP001595907">
    <property type="component" value="Unassembled WGS sequence"/>
</dbReference>
<proteinExistence type="predicted"/>
<organism evidence="1 2">
    <name type="scientific">Ferruginibacter yonginensis</name>
    <dbReference type="NCBI Taxonomy" id="1310416"/>
    <lineage>
        <taxon>Bacteria</taxon>
        <taxon>Pseudomonadati</taxon>
        <taxon>Bacteroidota</taxon>
        <taxon>Chitinophagia</taxon>
        <taxon>Chitinophagales</taxon>
        <taxon>Chitinophagaceae</taxon>
        <taxon>Ferruginibacter</taxon>
    </lineage>
</organism>